<dbReference type="RefSeq" id="WP_163474182.1">
    <property type="nucleotide sequence ID" value="NZ_JAAGWZ010000004.1"/>
</dbReference>
<dbReference type="EMBL" id="JAAGWZ010000004">
    <property type="protein sequence ID" value="NEM92120.1"/>
    <property type="molecule type" value="Genomic_DNA"/>
</dbReference>
<feature type="region of interest" description="Disordered" evidence="1">
    <location>
        <begin position="202"/>
        <end position="222"/>
    </location>
</feature>
<dbReference type="AlphaFoldDB" id="A0A7C9TSQ2"/>
<evidence type="ECO:0000256" key="2">
    <source>
        <dbReference type="SAM" id="Phobius"/>
    </source>
</evidence>
<keyword evidence="2" id="KW-1133">Transmembrane helix</keyword>
<evidence type="ECO:0000256" key="1">
    <source>
        <dbReference type="SAM" id="MobiDB-lite"/>
    </source>
</evidence>
<proteinExistence type="predicted"/>
<evidence type="ECO:0000313" key="4">
    <source>
        <dbReference type="Proteomes" id="UP000479756"/>
    </source>
</evidence>
<feature type="transmembrane region" description="Helical" evidence="2">
    <location>
        <begin position="34"/>
        <end position="56"/>
    </location>
</feature>
<evidence type="ECO:0000313" key="3">
    <source>
        <dbReference type="EMBL" id="NEM92120.1"/>
    </source>
</evidence>
<dbReference type="Pfam" id="PF11303">
    <property type="entry name" value="DUF3105"/>
    <property type="match status" value="1"/>
</dbReference>
<sequence length="222" mass="23561">MPSEPTSKQERDTRRAEKVAALQKQQAQQRRRRTIGIVVAAVAAVAVVAVILGFVVSGAGKPTASTTSSAIRGLKLYPKLPQTHVDGTTVDYQKLYGMDPPAGGEHWSVWLNCGVYNQPQRNENAVHDLEHGALWITYDPAKLSAADVSTLVAKLPSTYVTVSPYPGLPTPVVASAWGAQVQLSGVSDARLAQFVTKYWRSASSPEPTAPCTGGLDGPGKVG</sequence>
<name>A0A7C9TSQ2_9MICO</name>
<keyword evidence="2" id="KW-0812">Transmembrane</keyword>
<reference evidence="3 4" key="1">
    <citation type="journal article" date="2014" name="Int. J. Syst. Evol. Microbiol.">
        <title>Description of Galbitalea soli gen. nov., sp. nov., and Frondihabitans sucicola sp. nov.</title>
        <authorList>
            <person name="Kim S.J."/>
            <person name="Lim J.M."/>
            <person name="Ahn J.H."/>
            <person name="Weon H.Y."/>
            <person name="Hamada M."/>
            <person name="Suzuki K."/>
            <person name="Ahn T.Y."/>
            <person name="Kwon S.W."/>
        </authorList>
    </citation>
    <scope>NUCLEOTIDE SEQUENCE [LARGE SCALE GENOMIC DNA]</scope>
    <source>
        <strain evidence="3 4">NBRC 108727</strain>
    </source>
</reference>
<dbReference type="InterPro" id="IPR021454">
    <property type="entry name" value="DUF3105"/>
</dbReference>
<keyword evidence="4" id="KW-1185">Reference proteome</keyword>
<keyword evidence="2" id="KW-0472">Membrane</keyword>
<gene>
    <name evidence="3" type="ORF">G3T37_12225</name>
</gene>
<comment type="caution">
    <text evidence="3">The sequence shown here is derived from an EMBL/GenBank/DDBJ whole genome shotgun (WGS) entry which is preliminary data.</text>
</comment>
<organism evidence="3 4">
    <name type="scientific">Galbitalea soli</name>
    <dbReference type="NCBI Taxonomy" id="1268042"/>
    <lineage>
        <taxon>Bacteria</taxon>
        <taxon>Bacillati</taxon>
        <taxon>Actinomycetota</taxon>
        <taxon>Actinomycetes</taxon>
        <taxon>Micrococcales</taxon>
        <taxon>Microbacteriaceae</taxon>
        <taxon>Galbitalea</taxon>
    </lineage>
</organism>
<protein>
    <submittedName>
        <fullName evidence="3">DUF3105 domain-containing protein</fullName>
    </submittedName>
</protein>
<dbReference type="Proteomes" id="UP000479756">
    <property type="component" value="Unassembled WGS sequence"/>
</dbReference>
<accession>A0A7C9TSQ2</accession>